<protein>
    <recommendedName>
        <fullName evidence="6">Pentatricopeptide repeat-containing protein</fullName>
    </recommendedName>
</protein>
<dbReference type="Gene3D" id="1.25.40.10">
    <property type="entry name" value="Tetratricopeptide repeat domain"/>
    <property type="match status" value="5"/>
</dbReference>
<dbReference type="FunFam" id="1.25.40.10:FF:000125">
    <property type="entry name" value="Pentatricopeptide repeat-containing protein"/>
    <property type="match status" value="1"/>
</dbReference>
<dbReference type="AlphaFoldDB" id="A0AAQ3UIQ9"/>
<dbReference type="InterPro" id="IPR011990">
    <property type="entry name" value="TPR-like_helical_dom_sf"/>
</dbReference>
<feature type="repeat" description="PPR" evidence="3">
    <location>
        <begin position="643"/>
        <end position="677"/>
    </location>
</feature>
<dbReference type="InterPro" id="IPR002885">
    <property type="entry name" value="PPR_rpt"/>
</dbReference>
<evidence type="ECO:0008006" key="6">
    <source>
        <dbReference type="Google" id="ProtNLM"/>
    </source>
</evidence>
<sequence length="1041" mass="115197">MVSACAQKGLVEEAVSWQHVPNLAPLPLEEDSPACAAGETGEINHFMDRFCKCGCVNRADYMFDTEIVEKESALWNTIIERFAMHRHGEKALDLFPHMKQQRFHPDDVTLIDVLSACTHMGLVEEGRHYFTSMETYYGIRPQIEHYGFMVDLIGHGRLIKEAVDMIKSMPWPPNEVIWGLCSVHADCTRTWKLAVNEVSKLQPSNAGNYAVLSNMYAEVGKWSDMAKARMQTAGSSWIELDGVWKFTVGDRKHPESNQISEMVDSLSLHVKHAGRVPASHELLVKRLPYTLPIQLIIGSYWSIENFLNHIGEEIILDQEKRFPVLADWRGKAKAKTGDDDGDKEEVRCRTHSMYAAASSSALRPAPRWGGAPSHRRLVEEHLASLPHGLPRLRHVQELHAQLLRQGLHRDPRTASKLIASYALLRRVPACRRVFSAAVAGTRNPGSPCAAHTTLLANTLIRAYALNSLPHAALDAFTAMPLRQRDTFTYSFLIKALATAGLAPVRAAHSCVAKLGSVEDTFVANALIDAYSKNGGLSDARKVFDEMPTRDVVSWNTAMAAMVRQGDVAGARSVFDEMPEKDTVSWNTILDGYAKAGEAEEAFELFQRMPERNVVSWSTMVSAYCKKGDMEMAQVIFDKMPAKSLVTWTIMVSACAQKGPVEEAGRLFTKMKEASIELDVAAVVSILAACAESGSLALGKRIHRHVRQRKLGRSTPVCNALMDMFCKCGCVNRADYIFDTEIVEKDTVSWNTIIGGFAMHGHGEKALDLFAQMKQQGFHPDAVTLINVLSACTHMGLVEEGRHHFASMEMDYGIGPQIEHYGCMVDLLGRGGLIKEAVDMIKGMPWQPNEVIWGSLLSACRLHKNVEYAELAVNELSKLQPSNAGNYAVLSNIYAEAGKWSDMAKARVQMKGTGSQKTAGSSWIELDEAFHEFTVGDRKHPESNQISEMVDRLSSHVKHAGRIPVGHELLVQVKNQFTRAGVGSNFHASSQPVISDSTGRKTCFLGSEDPGGSEGSLVGVRKWRKCPRQISEIVLFLPSSSF</sequence>
<keyword evidence="2" id="KW-0809">Transit peptide</keyword>
<dbReference type="NCBIfam" id="TIGR00756">
    <property type="entry name" value="PPR"/>
    <property type="match status" value="7"/>
</dbReference>
<feature type="repeat" description="PPR" evidence="3">
    <location>
        <begin position="519"/>
        <end position="553"/>
    </location>
</feature>
<dbReference type="PROSITE" id="PS51375">
    <property type="entry name" value="PPR"/>
    <property type="match status" value="5"/>
</dbReference>
<evidence type="ECO:0000313" key="4">
    <source>
        <dbReference type="EMBL" id="WVZ90922.1"/>
    </source>
</evidence>
<gene>
    <name evidence="4" type="ORF">U9M48_037174</name>
</gene>
<dbReference type="Pfam" id="PF20431">
    <property type="entry name" value="E_motif"/>
    <property type="match status" value="2"/>
</dbReference>
<dbReference type="GO" id="GO:0048731">
    <property type="term" value="P:system development"/>
    <property type="evidence" value="ECO:0007669"/>
    <property type="project" value="UniProtKB-ARBA"/>
</dbReference>
<dbReference type="FunFam" id="1.25.40.10:FF:000242">
    <property type="entry name" value="Pentatricopeptide repeat-containing protein"/>
    <property type="match status" value="1"/>
</dbReference>
<organism evidence="4 5">
    <name type="scientific">Paspalum notatum var. saurae</name>
    <dbReference type="NCBI Taxonomy" id="547442"/>
    <lineage>
        <taxon>Eukaryota</taxon>
        <taxon>Viridiplantae</taxon>
        <taxon>Streptophyta</taxon>
        <taxon>Embryophyta</taxon>
        <taxon>Tracheophyta</taxon>
        <taxon>Spermatophyta</taxon>
        <taxon>Magnoliopsida</taxon>
        <taxon>Liliopsida</taxon>
        <taxon>Poales</taxon>
        <taxon>Poaceae</taxon>
        <taxon>PACMAD clade</taxon>
        <taxon>Panicoideae</taxon>
        <taxon>Andropogonodae</taxon>
        <taxon>Paspaleae</taxon>
        <taxon>Paspalinae</taxon>
        <taxon>Paspalum</taxon>
    </lineage>
</organism>
<dbReference type="Pfam" id="PF13041">
    <property type="entry name" value="PPR_2"/>
    <property type="match status" value="1"/>
</dbReference>
<keyword evidence="1" id="KW-0677">Repeat</keyword>
<dbReference type="Pfam" id="PF01535">
    <property type="entry name" value="PPR"/>
    <property type="match status" value="8"/>
</dbReference>
<dbReference type="InterPro" id="IPR046960">
    <property type="entry name" value="PPR_At4g14850-like_plant"/>
</dbReference>
<evidence type="ECO:0000256" key="1">
    <source>
        <dbReference type="ARBA" id="ARBA00022737"/>
    </source>
</evidence>
<dbReference type="Proteomes" id="UP001341281">
    <property type="component" value="Chromosome 08"/>
</dbReference>
<feature type="repeat" description="PPR" evidence="3">
    <location>
        <begin position="581"/>
        <end position="615"/>
    </location>
</feature>
<feature type="repeat" description="PPR" evidence="3">
    <location>
        <begin position="745"/>
        <end position="779"/>
    </location>
</feature>
<dbReference type="FunFam" id="1.25.40.10:FF:000378">
    <property type="entry name" value="Pentatricopeptide repeat-containing protein mitochondrial"/>
    <property type="match status" value="1"/>
</dbReference>
<evidence type="ECO:0000313" key="5">
    <source>
        <dbReference type="Proteomes" id="UP001341281"/>
    </source>
</evidence>
<evidence type="ECO:0000256" key="3">
    <source>
        <dbReference type="PROSITE-ProRule" id="PRU00708"/>
    </source>
</evidence>
<dbReference type="GO" id="GO:0003723">
    <property type="term" value="F:RNA binding"/>
    <property type="evidence" value="ECO:0007669"/>
    <property type="project" value="InterPro"/>
</dbReference>
<dbReference type="PANTHER" id="PTHR47926:SF413">
    <property type="entry name" value="REPEAT (TPR)-LIKE SUPERFAMILY PROTEIN, PUTATIVE-RELATED"/>
    <property type="match status" value="1"/>
</dbReference>
<accession>A0AAQ3UIQ9</accession>
<feature type="repeat" description="PPR" evidence="3">
    <location>
        <begin position="71"/>
        <end position="105"/>
    </location>
</feature>
<dbReference type="GO" id="GO:0009451">
    <property type="term" value="P:RNA modification"/>
    <property type="evidence" value="ECO:0007669"/>
    <property type="project" value="InterPro"/>
</dbReference>
<dbReference type="InterPro" id="IPR046848">
    <property type="entry name" value="E_motif"/>
</dbReference>
<name>A0AAQ3UIQ9_PASNO</name>
<evidence type="ECO:0000256" key="2">
    <source>
        <dbReference type="ARBA" id="ARBA00022946"/>
    </source>
</evidence>
<dbReference type="SUPFAM" id="SSF48452">
    <property type="entry name" value="TPR-like"/>
    <property type="match status" value="1"/>
</dbReference>
<proteinExistence type="predicted"/>
<dbReference type="EMBL" id="CP144752">
    <property type="protein sequence ID" value="WVZ90922.1"/>
    <property type="molecule type" value="Genomic_DNA"/>
</dbReference>
<keyword evidence="5" id="KW-1185">Reference proteome</keyword>
<reference evidence="4 5" key="1">
    <citation type="submission" date="2024-02" db="EMBL/GenBank/DDBJ databases">
        <title>High-quality chromosome-scale genome assembly of Pensacola bahiagrass (Paspalum notatum Flugge var. saurae).</title>
        <authorList>
            <person name="Vega J.M."/>
            <person name="Podio M."/>
            <person name="Orjuela J."/>
            <person name="Siena L.A."/>
            <person name="Pessino S.C."/>
            <person name="Combes M.C."/>
            <person name="Mariac C."/>
            <person name="Albertini E."/>
            <person name="Pupilli F."/>
            <person name="Ortiz J.P.A."/>
            <person name="Leblanc O."/>
        </authorList>
    </citation>
    <scope>NUCLEOTIDE SEQUENCE [LARGE SCALE GENOMIC DNA]</scope>
    <source>
        <strain evidence="4">R1</strain>
        <tissue evidence="4">Leaf</tissue>
    </source>
</reference>
<dbReference type="PANTHER" id="PTHR47926">
    <property type="entry name" value="PENTATRICOPEPTIDE REPEAT-CONTAINING PROTEIN"/>
    <property type="match status" value="1"/>
</dbReference>